<accession>A0ABX3H6M0</accession>
<protein>
    <submittedName>
        <fullName evidence="1">Uncharacterized protein</fullName>
    </submittedName>
</protein>
<sequence length="150" mass="17089">MPDPLSPEWTAASEFAEYVQKNTGNIYALTSLLLGEGAVAEKTAMKTFTELYTRYLHDDFIPQPFSLDAYRECIQQCSRAAEECSLFVSNGLAWEDQIVQVLWYGMLLPLPAISTILEQSVPVLKTRLRHVREQMCRLETLRPEANLFVV</sequence>
<comment type="caution">
    <text evidence="1">The sequence shown here is derived from an EMBL/GenBank/DDBJ whole genome shotgun (WGS) entry which is preliminary data.</text>
</comment>
<organism evidence="1 2">
    <name type="scientific">Paenibacillus borealis</name>
    <dbReference type="NCBI Taxonomy" id="160799"/>
    <lineage>
        <taxon>Bacteria</taxon>
        <taxon>Bacillati</taxon>
        <taxon>Bacillota</taxon>
        <taxon>Bacilli</taxon>
        <taxon>Bacillales</taxon>
        <taxon>Paenibacillaceae</taxon>
        <taxon>Paenibacillus</taxon>
    </lineage>
</organism>
<gene>
    <name evidence="1" type="ORF">BSK56_22550</name>
</gene>
<dbReference type="Proteomes" id="UP000187412">
    <property type="component" value="Unassembled WGS sequence"/>
</dbReference>
<dbReference type="RefSeq" id="WP_076112850.1">
    <property type="nucleotide sequence ID" value="NZ_MPTB01000031.1"/>
</dbReference>
<dbReference type="EMBL" id="MPTB01000031">
    <property type="protein sequence ID" value="OMD44660.1"/>
    <property type="molecule type" value="Genomic_DNA"/>
</dbReference>
<evidence type="ECO:0000313" key="1">
    <source>
        <dbReference type="EMBL" id="OMD44660.1"/>
    </source>
</evidence>
<reference evidence="1 2" key="1">
    <citation type="submission" date="2016-10" db="EMBL/GenBank/DDBJ databases">
        <title>Paenibacillus species isolates.</title>
        <authorList>
            <person name="Beno S.M."/>
        </authorList>
    </citation>
    <scope>NUCLEOTIDE SEQUENCE [LARGE SCALE GENOMIC DNA]</scope>
    <source>
        <strain evidence="1 2">FSL H7-0744</strain>
    </source>
</reference>
<keyword evidence="2" id="KW-1185">Reference proteome</keyword>
<evidence type="ECO:0000313" key="2">
    <source>
        <dbReference type="Proteomes" id="UP000187412"/>
    </source>
</evidence>
<proteinExistence type="predicted"/>
<name>A0ABX3H6M0_PAEBO</name>